<organism evidence="3 4">
    <name type="scientific">Acaromyces ingoldii</name>
    <dbReference type="NCBI Taxonomy" id="215250"/>
    <lineage>
        <taxon>Eukaryota</taxon>
        <taxon>Fungi</taxon>
        <taxon>Dikarya</taxon>
        <taxon>Basidiomycota</taxon>
        <taxon>Ustilaginomycotina</taxon>
        <taxon>Exobasidiomycetes</taxon>
        <taxon>Exobasidiales</taxon>
        <taxon>Cryptobasidiaceae</taxon>
        <taxon>Acaromyces</taxon>
    </lineage>
</organism>
<gene>
    <name evidence="3" type="ORF">FA10DRAFT_266518</name>
</gene>
<dbReference type="InParanoid" id="A0A316YKS8"/>
<dbReference type="NCBIfam" id="TIGR01891">
    <property type="entry name" value="amidohydrolases"/>
    <property type="match status" value="1"/>
</dbReference>
<comment type="similarity">
    <text evidence="1">Belongs to the peptidase M20A family.</text>
</comment>
<evidence type="ECO:0000313" key="4">
    <source>
        <dbReference type="Proteomes" id="UP000245768"/>
    </source>
</evidence>
<dbReference type="SUPFAM" id="SSF53187">
    <property type="entry name" value="Zn-dependent exopeptidases"/>
    <property type="match status" value="1"/>
</dbReference>
<dbReference type="PANTHER" id="PTHR30575:SF0">
    <property type="entry name" value="XAA-ARG DIPEPTIDASE"/>
    <property type="match status" value="1"/>
</dbReference>
<dbReference type="EMBL" id="KZ819636">
    <property type="protein sequence ID" value="PWN89997.1"/>
    <property type="molecule type" value="Genomic_DNA"/>
</dbReference>
<accession>A0A316YKS8</accession>
<dbReference type="GeneID" id="37043440"/>
<dbReference type="InterPro" id="IPR011650">
    <property type="entry name" value="Peptidase_M20_dimer"/>
</dbReference>
<dbReference type="STRING" id="215250.A0A316YKS8"/>
<dbReference type="InterPro" id="IPR017439">
    <property type="entry name" value="Amidohydrolase"/>
</dbReference>
<dbReference type="InterPro" id="IPR002933">
    <property type="entry name" value="Peptidase_M20"/>
</dbReference>
<evidence type="ECO:0000259" key="2">
    <source>
        <dbReference type="Pfam" id="PF07687"/>
    </source>
</evidence>
<name>A0A316YKS8_9BASI</name>
<dbReference type="FunFam" id="3.30.70.360:FF:000004">
    <property type="entry name" value="Peptidase M20 domain-containing protein 2"/>
    <property type="match status" value="1"/>
</dbReference>
<dbReference type="Proteomes" id="UP000245768">
    <property type="component" value="Unassembled WGS sequence"/>
</dbReference>
<reference evidence="3 4" key="1">
    <citation type="journal article" date="2018" name="Mol. Biol. Evol.">
        <title>Broad Genomic Sampling Reveals a Smut Pathogenic Ancestry of the Fungal Clade Ustilaginomycotina.</title>
        <authorList>
            <person name="Kijpornyongpan T."/>
            <person name="Mondo S.J."/>
            <person name="Barry K."/>
            <person name="Sandor L."/>
            <person name="Lee J."/>
            <person name="Lipzen A."/>
            <person name="Pangilinan J."/>
            <person name="LaButti K."/>
            <person name="Hainaut M."/>
            <person name="Henrissat B."/>
            <person name="Grigoriev I.V."/>
            <person name="Spatafora J.W."/>
            <person name="Aime M.C."/>
        </authorList>
    </citation>
    <scope>NUCLEOTIDE SEQUENCE [LARGE SCALE GENOMIC DNA]</scope>
    <source>
        <strain evidence="3 4">MCA 4198</strain>
    </source>
</reference>
<evidence type="ECO:0000256" key="1">
    <source>
        <dbReference type="ARBA" id="ARBA00006247"/>
    </source>
</evidence>
<feature type="domain" description="Peptidase M20 dimerisation" evidence="2">
    <location>
        <begin position="251"/>
        <end position="341"/>
    </location>
</feature>
<dbReference type="OrthoDB" id="6119954at2759"/>
<dbReference type="GO" id="GO:0016805">
    <property type="term" value="F:dipeptidase activity"/>
    <property type="evidence" value="ECO:0007669"/>
    <property type="project" value="TreeGrafter"/>
</dbReference>
<sequence>MPGCLSALLPSRSSRRAAAPAAHRRAEEIAQAQEHTLHACCGSFALLDTDEKRASDDDDVPPAYPLTGVLDQLSSTIKAKVDALSGELRDLSLKMWDLHEVRWEERKTHDLFVEYLSHRDGWKVTPHAFGVETAFSAEFVHQSGSGAKGDKVPTIGFQSELDALPGIGHACGHNLIAISGVAAALSVAEALEKHDVSGRVILLGTPAEEGGGGKINLLQAGAYKDMDACLMVHPSPFDNVARMLAVVPIYVSFEGVPAHAGAVPWEGKNALDAGVLSYMSISALRQQIKTDCRVHGILQGTDWAPNVIPDNCKLEYNVRAPTAKAVEELAGRVEKCFEAASLATSCKVKIERGAVYADVANSTTLTTAYRQYMKSEYDLKVDSGVWEASTDFGNITYELPGIHALYQIPLGDPHKNGNHTKGFADAAKTPEAHEATLKAATGIAVIGAKVLVDKEFRDETWKAWKEARKDK</sequence>
<dbReference type="Pfam" id="PF01546">
    <property type="entry name" value="Peptidase_M20"/>
    <property type="match status" value="1"/>
</dbReference>
<dbReference type="InterPro" id="IPR036264">
    <property type="entry name" value="Bact_exopeptidase_dim_dom"/>
</dbReference>
<dbReference type="InterPro" id="IPR052030">
    <property type="entry name" value="Peptidase_M20/M20A_hydrolases"/>
</dbReference>
<evidence type="ECO:0000313" key="3">
    <source>
        <dbReference type="EMBL" id="PWN89997.1"/>
    </source>
</evidence>
<dbReference type="RefSeq" id="XP_025377195.1">
    <property type="nucleotide sequence ID" value="XM_025521524.1"/>
</dbReference>
<dbReference type="Gene3D" id="3.30.70.360">
    <property type="match status" value="1"/>
</dbReference>
<keyword evidence="4" id="KW-1185">Reference proteome</keyword>
<dbReference type="SUPFAM" id="SSF55031">
    <property type="entry name" value="Bacterial exopeptidase dimerisation domain"/>
    <property type="match status" value="1"/>
</dbReference>
<dbReference type="CDD" id="cd05672">
    <property type="entry name" value="M20_ACY1L2-like"/>
    <property type="match status" value="1"/>
</dbReference>
<dbReference type="AlphaFoldDB" id="A0A316YKS8"/>
<dbReference type="PANTHER" id="PTHR30575">
    <property type="entry name" value="PEPTIDASE M20"/>
    <property type="match status" value="1"/>
</dbReference>
<dbReference type="Gene3D" id="3.40.630.10">
    <property type="entry name" value="Zn peptidases"/>
    <property type="match status" value="1"/>
</dbReference>
<dbReference type="Pfam" id="PF07687">
    <property type="entry name" value="M20_dimer"/>
    <property type="match status" value="1"/>
</dbReference>
<proteinExistence type="inferred from homology"/>
<protein>
    <recommendedName>
        <fullName evidence="2">Peptidase M20 dimerisation domain-containing protein</fullName>
    </recommendedName>
</protein>